<feature type="non-terminal residue" evidence="1">
    <location>
        <position position="68"/>
    </location>
</feature>
<reference evidence="1" key="1">
    <citation type="submission" date="2023-05" db="EMBL/GenBank/DDBJ databases">
        <authorList>
            <person name="Stuckert A."/>
        </authorList>
    </citation>
    <scope>NUCLEOTIDE SEQUENCE</scope>
</reference>
<proteinExistence type="predicted"/>
<dbReference type="Proteomes" id="UP001162483">
    <property type="component" value="Unassembled WGS sequence"/>
</dbReference>
<organism evidence="1 2">
    <name type="scientific">Staurois parvus</name>
    <dbReference type="NCBI Taxonomy" id="386267"/>
    <lineage>
        <taxon>Eukaryota</taxon>
        <taxon>Metazoa</taxon>
        <taxon>Chordata</taxon>
        <taxon>Craniata</taxon>
        <taxon>Vertebrata</taxon>
        <taxon>Euteleostomi</taxon>
        <taxon>Amphibia</taxon>
        <taxon>Batrachia</taxon>
        <taxon>Anura</taxon>
        <taxon>Neobatrachia</taxon>
        <taxon>Ranoidea</taxon>
        <taxon>Ranidae</taxon>
        <taxon>Staurois</taxon>
    </lineage>
</organism>
<protein>
    <submittedName>
        <fullName evidence="1">Uncharacterized protein</fullName>
    </submittedName>
</protein>
<accession>A0ABN9AJY3</accession>
<comment type="caution">
    <text evidence="1">The sequence shown here is derived from an EMBL/GenBank/DDBJ whole genome shotgun (WGS) entry which is preliminary data.</text>
</comment>
<keyword evidence="2" id="KW-1185">Reference proteome</keyword>
<sequence length="68" mass="7860">MRTRGQVPLVLIARRQHWKTQPYWEPRFPCGLLFQKCRDFFPCVSRGTGVHSNEWALVPTQNAACTAT</sequence>
<name>A0ABN9AJY3_9NEOB</name>
<dbReference type="EMBL" id="CATNWA010000235">
    <property type="protein sequence ID" value="CAI9534936.1"/>
    <property type="molecule type" value="Genomic_DNA"/>
</dbReference>
<evidence type="ECO:0000313" key="2">
    <source>
        <dbReference type="Proteomes" id="UP001162483"/>
    </source>
</evidence>
<evidence type="ECO:0000313" key="1">
    <source>
        <dbReference type="EMBL" id="CAI9534936.1"/>
    </source>
</evidence>
<gene>
    <name evidence="1" type="ORF">SPARVUS_LOCUS742210</name>
</gene>